<gene>
    <name evidence="1" type="ORF">E0H73_01735</name>
</gene>
<sequence length="213" mass="21796">MPITATGLLNGTATPKFPAGAAGKLDVVTVGPLDRGTGGEAVLPIAIRNNTNAAVSHIDINGSARNPAGKLVANGNSQGTTPATLIPGQVALAFIYFEMGGNTPPANAKYAFTAQGTAPGTESFDSADLKVTEAERSGQRLVGTAKNTNSKALEGPYSVQAYCFSPSDKLLSEHGTYAEPDGPLAPGGSVSFSIDLYDQACPRFLVGSTAYFK</sequence>
<dbReference type="OrthoDB" id="5113206at2"/>
<comment type="caution">
    <text evidence="1">The sequence shown here is derived from an EMBL/GenBank/DDBJ whole genome shotgun (WGS) entry which is preliminary data.</text>
</comment>
<keyword evidence="2" id="KW-1185">Reference proteome</keyword>
<dbReference type="RefSeq" id="WP_131350282.1">
    <property type="nucleotide sequence ID" value="NZ_SJKB01000001.1"/>
</dbReference>
<accession>A0A4R0L0Q8</accession>
<reference evidence="1 2" key="1">
    <citation type="submission" date="2019-02" db="EMBL/GenBank/DDBJ databases">
        <title>Kribbella capetownensis sp. nov. and Kribbella speibonae sp. nov., isolated from soil.</title>
        <authorList>
            <person name="Curtis S.M."/>
            <person name="Norton I."/>
            <person name="Everest G.J."/>
            <person name="Meyers P.R."/>
        </authorList>
    </citation>
    <scope>NUCLEOTIDE SEQUENCE [LARGE SCALE GENOMIC DNA]</scope>
    <source>
        <strain evidence="1 2">NRRL B-24813</strain>
    </source>
</reference>
<proteinExistence type="predicted"/>
<evidence type="ECO:0000313" key="1">
    <source>
        <dbReference type="EMBL" id="TCC65684.1"/>
    </source>
</evidence>
<name>A0A4R0L0Q8_9ACTN</name>
<organism evidence="1 2">
    <name type="scientific">Kribbella pittospori</name>
    <dbReference type="NCBI Taxonomy" id="722689"/>
    <lineage>
        <taxon>Bacteria</taxon>
        <taxon>Bacillati</taxon>
        <taxon>Actinomycetota</taxon>
        <taxon>Actinomycetes</taxon>
        <taxon>Propionibacteriales</taxon>
        <taxon>Kribbellaceae</taxon>
        <taxon>Kribbella</taxon>
    </lineage>
</organism>
<dbReference type="EMBL" id="SJKB01000001">
    <property type="protein sequence ID" value="TCC65684.1"/>
    <property type="molecule type" value="Genomic_DNA"/>
</dbReference>
<protein>
    <submittedName>
        <fullName evidence="1">Uncharacterized protein</fullName>
    </submittedName>
</protein>
<evidence type="ECO:0000313" key="2">
    <source>
        <dbReference type="Proteomes" id="UP000291144"/>
    </source>
</evidence>
<dbReference type="AlphaFoldDB" id="A0A4R0L0Q8"/>
<dbReference type="Proteomes" id="UP000291144">
    <property type="component" value="Unassembled WGS sequence"/>
</dbReference>